<dbReference type="CDD" id="cd00473">
    <property type="entry name" value="bS6"/>
    <property type="match status" value="1"/>
</dbReference>
<dbReference type="InterPro" id="IPR014717">
    <property type="entry name" value="Transl_elong_EF1B/ribsomal_bS6"/>
</dbReference>
<dbReference type="SUPFAM" id="SSF54995">
    <property type="entry name" value="Ribosomal protein S6"/>
    <property type="match status" value="1"/>
</dbReference>
<evidence type="ECO:0000256" key="1">
    <source>
        <dbReference type="ARBA" id="ARBA00009512"/>
    </source>
</evidence>
<reference evidence="5" key="1">
    <citation type="submission" date="2019-12" db="EMBL/GenBank/DDBJ databases">
        <title>Clostridiaceae gen. nov. sp. nov., isolated from sediment in Xinjiang, China.</title>
        <authorList>
            <person name="Zhang R."/>
        </authorList>
    </citation>
    <scope>NUCLEOTIDE SEQUENCE</scope>
    <source>
        <strain evidence="5">D2Q-11</strain>
    </source>
</reference>
<dbReference type="GO" id="GO:0003735">
    <property type="term" value="F:structural constituent of ribosome"/>
    <property type="evidence" value="ECO:0007669"/>
    <property type="project" value="InterPro"/>
</dbReference>
<dbReference type="GO" id="GO:0070181">
    <property type="term" value="F:small ribosomal subunit rRNA binding"/>
    <property type="evidence" value="ECO:0007669"/>
    <property type="project" value="TreeGrafter"/>
</dbReference>
<evidence type="ECO:0000256" key="3">
    <source>
        <dbReference type="ARBA" id="ARBA00035294"/>
    </source>
</evidence>
<gene>
    <name evidence="4" type="primary">rpsF</name>
    <name evidence="5" type="ORF">GOQ27_00785</name>
</gene>
<keyword evidence="4 5" id="KW-0689">Ribosomal protein</keyword>
<comment type="caution">
    <text evidence="5">The sequence shown here is derived from an EMBL/GenBank/DDBJ whole genome shotgun (WGS) entry which is preliminary data.</text>
</comment>
<dbReference type="GO" id="GO:0005840">
    <property type="term" value="C:ribosome"/>
    <property type="evidence" value="ECO:0007669"/>
    <property type="project" value="UniProtKB-KW"/>
</dbReference>
<dbReference type="Pfam" id="PF01250">
    <property type="entry name" value="Ribosomal_S6"/>
    <property type="match status" value="1"/>
</dbReference>
<keyword evidence="6" id="KW-1185">Reference proteome</keyword>
<dbReference type="EMBL" id="WSFT01000007">
    <property type="protein sequence ID" value="MBS4536974.1"/>
    <property type="molecule type" value="Genomic_DNA"/>
</dbReference>
<evidence type="ECO:0000256" key="4">
    <source>
        <dbReference type="HAMAP-Rule" id="MF_00360"/>
    </source>
</evidence>
<dbReference type="GO" id="GO:1990904">
    <property type="term" value="C:ribonucleoprotein complex"/>
    <property type="evidence" value="ECO:0007669"/>
    <property type="project" value="UniProtKB-KW"/>
</dbReference>
<dbReference type="InterPro" id="IPR000529">
    <property type="entry name" value="Ribosomal_bS6"/>
</dbReference>
<keyword evidence="4" id="KW-0687">Ribonucleoprotein</keyword>
<evidence type="ECO:0000313" key="6">
    <source>
        <dbReference type="Proteomes" id="UP000724672"/>
    </source>
</evidence>
<comment type="similarity">
    <text evidence="1 4">Belongs to the bacterial ribosomal protein bS6 family.</text>
</comment>
<proteinExistence type="inferred from homology"/>
<evidence type="ECO:0000256" key="2">
    <source>
        <dbReference type="ARBA" id="ARBA00035104"/>
    </source>
</evidence>
<dbReference type="HAMAP" id="MF_00360">
    <property type="entry name" value="Ribosomal_bS6"/>
    <property type="match status" value="1"/>
</dbReference>
<comment type="function">
    <text evidence="2 4">Binds together with bS18 to 16S ribosomal RNA.</text>
</comment>
<dbReference type="NCBIfam" id="TIGR00166">
    <property type="entry name" value="S6"/>
    <property type="match status" value="1"/>
</dbReference>
<dbReference type="GO" id="GO:0005737">
    <property type="term" value="C:cytoplasm"/>
    <property type="evidence" value="ECO:0007669"/>
    <property type="project" value="UniProtKB-ARBA"/>
</dbReference>
<sequence length="94" mass="11148">MRKYESVFIFETRVEEESRNNIFDRFKGIIEENGSISNIDEWGVRKLAYEINDLTEGYYIVVNFEAEADVVKEMDRIAKITEGVMRLMTIRDEQ</sequence>
<keyword evidence="4" id="KW-0694">RNA-binding</keyword>
<keyword evidence="4" id="KW-0699">rRNA-binding</keyword>
<dbReference type="GO" id="GO:0006412">
    <property type="term" value="P:translation"/>
    <property type="evidence" value="ECO:0007669"/>
    <property type="project" value="UniProtKB-UniRule"/>
</dbReference>
<dbReference type="InterPro" id="IPR020814">
    <property type="entry name" value="Ribosomal_S6_plastid/chlpt"/>
</dbReference>
<protein>
    <recommendedName>
        <fullName evidence="3 4">Small ribosomal subunit protein bS6</fullName>
    </recommendedName>
</protein>
<dbReference type="RefSeq" id="WP_203364907.1">
    <property type="nucleotide sequence ID" value="NZ_WSFT01000007.1"/>
</dbReference>
<evidence type="ECO:0000313" key="5">
    <source>
        <dbReference type="EMBL" id="MBS4536974.1"/>
    </source>
</evidence>
<accession>A0A942UUE9</accession>
<dbReference type="Proteomes" id="UP000724672">
    <property type="component" value="Unassembled WGS sequence"/>
</dbReference>
<dbReference type="PANTHER" id="PTHR21011">
    <property type="entry name" value="MITOCHONDRIAL 28S RIBOSOMAL PROTEIN S6"/>
    <property type="match status" value="1"/>
</dbReference>
<dbReference type="AlphaFoldDB" id="A0A942UUE9"/>
<dbReference type="Gene3D" id="3.30.70.60">
    <property type="match status" value="1"/>
</dbReference>
<dbReference type="PANTHER" id="PTHR21011:SF1">
    <property type="entry name" value="SMALL RIBOSOMAL SUBUNIT PROTEIN BS6M"/>
    <property type="match status" value="1"/>
</dbReference>
<name>A0A942UUE9_9FIRM</name>
<organism evidence="5 6">
    <name type="scientific">Anaeromonas frigoriresistens</name>
    <dbReference type="NCBI Taxonomy" id="2683708"/>
    <lineage>
        <taxon>Bacteria</taxon>
        <taxon>Bacillati</taxon>
        <taxon>Bacillota</taxon>
        <taxon>Tissierellia</taxon>
        <taxon>Tissierellales</taxon>
        <taxon>Thermohalobacteraceae</taxon>
        <taxon>Anaeromonas</taxon>
    </lineage>
</organism>
<dbReference type="InterPro" id="IPR035980">
    <property type="entry name" value="Ribosomal_bS6_sf"/>
</dbReference>